<dbReference type="RefSeq" id="WP_075073160.1">
    <property type="nucleotide sequence ID" value="NZ_DF967972.1"/>
</dbReference>
<evidence type="ECO:0000313" key="4">
    <source>
        <dbReference type="Proteomes" id="UP000055060"/>
    </source>
</evidence>
<dbReference type="PROSITE" id="PS51257">
    <property type="entry name" value="PROKAR_LIPOPROTEIN"/>
    <property type="match status" value="1"/>
</dbReference>
<protein>
    <submittedName>
        <fullName evidence="3">Uncharacterized protein</fullName>
    </submittedName>
</protein>
<name>A0A0S7B9A5_9CHLR</name>
<organism evidence="3">
    <name type="scientific">Longilinea arvoryzae</name>
    <dbReference type="NCBI Taxonomy" id="360412"/>
    <lineage>
        <taxon>Bacteria</taxon>
        <taxon>Bacillati</taxon>
        <taxon>Chloroflexota</taxon>
        <taxon>Anaerolineae</taxon>
        <taxon>Anaerolineales</taxon>
        <taxon>Anaerolineaceae</taxon>
        <taxon>Longilinea</taxon>
    </lineage>
</organism>
<dbReference type="OrthoDB" id="9902366at2"/>
<keyword evidence="4" id="KW-1185">Reference proteome</keyword>
<evidence type="ECO:0000256" key="2">
    <source>
        <dbReference type="SAM" id="SignalP"/>
    </source>
</evidence>
<proteinExistence type="predicted"/>
<feature type="region of interest" description="Disordered" evidence="1">
    <location>
        <begin position="50"/>
        <end position="75"/>
    </location>
</feature>
<evidence type="ECO:0000313" key="3">
    <source>
        <dbReference type="EMBL" id="GAP13854.1"/>
    </source>
</evidence>
<keyword evidence="2" id="KW-0732">Signal</keyword>
<accession>A0A0S7B9A5</accession>
<dbReference type="EMBL" id="DF967972">
    <property type="protein sequence ID" value="GAP13854.1"/>
    <property type="molecule type" value="Genomic_DNA"/>
</dbReference>
<dbReference type="STRING" id="360412.LARV_01612"/>
<feature type="chain" id="PRO_5006632848" evidence="2">
    <location>
        <begin position="29"/>
        <end position="279"/>
    </location>
</feature>
<dbReference type="Proteomes" id="UP000055060">
    <property type="component" value="Unassembled WGS sequence"/>
</dbReference>
<reference evidence="3" key="1">
    <citation type="submission" date="2015-07" db="EMBL/GenBank/DDBJ databases">
        <title>Draft Genome Sequences of Anaerolinea thermolimosa IMO-1, Bellilinea caldifistulae GOMI-1, Leptolinea tardivitalis YMTK-2, Levilinea saccharolytica KIBI-1,Longilinea arvoryzae KOME-1, Previously Described as Members of the Anaerolineaceae (Chloroflexi).</title>
        <authorList>
            <person name="Sekiguchi Y."/>
            <person name="Ohashi A."/>
            <person name="Matsuura N."/>
            <person name="Tourlousse M.D."/>
        </authorList>
    </citation>
    <scope>NUCLEOTIDE SEQUENCE [LARGE SCALE GENOMIC DNA]</scope>
    <source>
        <strain evidence="3">KOME-1</strain>
    </source>
</reference>
<evidence type="ECO:0000256" key="1">
    <source>
        <dbReference type="SAM" id="MobiDB-lite"/>
    </source>
</evidence>
<sequence length="279" mass="29333">MHPKQNYCLFVMIVVGLSCAILTGTVQASTPVGQAGTDAPAIGYERLPISAGSTGQGQDGPAAPTVSAGETIQPDSQTSLETVLTTAGDFTLSLDDGSAEFNVGIGAAREMLFLNRFTPAANLYPFMLNEIRVFFSGCGGVRVGDDITLVVYENTSANTDPSNGAVLRAQVPATVKATNIWSTYTLATPIVLNGPGDVLIGVVAMEKPGTEYYPAAIDVTHSAGRSWAGWWTASPPSNFALPPDGSWSLTDTEGNAGNWMIRGYGTTSNRFIYLPLVTR</sequence>
<dbReference type="AlphaFoldDB" id="A0A0S7B9A5"/>
<gene>
    <name evidence="3" type="ORF">LARV_01612</name>
</gene>
<feature type="signal peptide" evidence="2">
    <location>
        <begin position="1"/>
        <end position="28"/>
    </location>
</feature>